<keyword evidence="11" id="KW-0282">Flagellum</keyword>
<protein>
    <submittedName>
        <fullName evidence="11">Cilia- and flagella-associated protein 44</fullName>
    </submittedName>
</protein>
<feature type="compositionally biased region" description="Basic residues" evidence="10">
    <location>
        <begin position="283"/>
        <end position="293"/>
    </location>
</feature>
<reference evidence="11 12" key="1">
    <citation type="submission" date="2020-04" db="EMBL/GenBank/DDBJ databases">
        <title>Perkinsus chesapeaki whole genome sequence.</title>
        <authorList>
            <person name="Bogema D.R."/>
        </authorList>
    </citation>
    <scope>NUCLEOTIDE SEQUENCE [LARGE SCALE GENOMIC DNA]</scope>
    <source>
        <strain evidence="11">ATCC PRA-425</strain>
    </source>
</reference>
<evidence type="ECO:0000256" key="4">
    <source>
        <dbReference type="ARBA" id="ARBA00022574"/>
    </source>
</evidence>
<keyword evidence="7" id="KW-0206">Cytoskeleton</keyword>
<evidence type="ECO:0000256" key="2">
    <source>
        <dbReference type="ARBA" id="ARBA00004245"/>
    </source>
</evidence>
<sequence length="1053" mass="121353">MVTKELKNYMEIGCGDAINGSITGIRLSIHESCLVVSSNDGSLSVNTLDIDKVYEASRLLDAQKREGKSGMMIDDMFPAPDGSRRYGLTAVEDDNAIGDSCVIDWGIAGDVEDIIRLDHYSIEESKLKDERDKAYSIAEGHKDKVREEVSYLRKELESIKDWLIAEINKDNLQPLTKQESIAIFTVDQDYVKSLRQEIDNTVEKVNIEMAYEVEKSILALNKVNDRYLDGIDCEIIIVETFKRGENGKEEEVGTFRTRILSDEFRYELERLKELIDRSSNSGTRRKTPDKKRHVIDDNKGDNIINDEGDEGQLAGFSVVQKRDIRRAKREDRRRRLNELESSRPDGNIDDERDIEAIKRAEEGIGSYILKSNEEYKLNENNERMNTDSKRKQMLLLQEALYTIMSQFNKQVLDLRNEKRNIRMELIKDIGKLRDIDKVLSKEKEEGDESCCITSSIDELEEIFHMREGCGDNKGLARYNAIIDMLRKDLSKEYPQENRVNGAGAEQQLLLLAEPPTEQISHIVLGNKDITMSSSVNRRHALGMIDDEKERERVKNNILKAARDNIIYRIKDIVERFDRKVIDMGNERVKLYSDIKMGEIRLITLYEELSLLVNLEDADGALYRKLDKSIEEMTTVMDCIKECQISLLNKRREIEKWGVEEDNLQNEFNIIITENPGSETFTSALTKIYRRKVKRPKKRTEEEGKDGDDDSFDSDLDSDRCDAEVNAEEVEEEAEEDVCPTGCSETVFKSVIELRNKRLDMEEALNDIQKAVEEIKKEHLRLLQKEKSLDKEQLQAEECLSIAGSSTRLRSRDTPNASPSLKPGQSLRLPPSLDNGYVVFTKASLERLMKRILELHEEKAVVIREYKELRKVYSNKSKENKKICEDLQELEIKLEEIQQLKFGQLVDIDHLEKSGKSREQEELEKKLRESELKIRSRLGHWEDKIKNEKRLYVKLTKGNTEMMEEVGRLGQSRATLENDLNGRITTVTVDGGGPQQQITSDVVFDLEYERMQDLLNMQRKEIATLQAEIELFRRKGGHIYTTVTAVDTSAIYNN</sequence>
<evidence type="ECO:0000313" key="12">
    <source>
        <dbReference type="Proteomes" id="UP000591131"/>
    </source>
</evidence>
<dbReference type="GO" id="GO:0005929">
    <property type="term" value="C:cilium"/>
    <property type="evidence" value="ECO:0007669"/>
    <property type="project" value="UniProtKB-SubCell"/>
</dbReference>
<feature type="region of interest" description="Disordered" evidence="10">
    <location>
        <begin position="804"/>
        <end position="826"/>
    </location>
</feature>
<organism evidence="11 12">
    <name type="scientific">Perkinsus chesapeaki</name>
    <name type="common">Clam parasite</name>
    <name type="synonym">Perkinsus andrewsi</name>
    <dbReference type="NCBI Taxonomy" id="330153"/>
    <lineage>
        <taxon>Eukaryota</taxon>
        <taxon>Sar</taxon>
        <taxon>Alveolata</taxon>
        <taxon>Perkinsozoa</taxon>
        <taxon>Perkinsea</taxon>
        <taxon>Perkinsida</taxon>
        <taxon>Perkinsidae</taxon>
        <taxon>Perkinsus</taxon>
    </lineage>
</organism>
<feature type="compositionally biased region" description="Polar residues" evidence="10">
    <location>
        <begin position="804"/>
        <end position="818"/>
    </location>
</feature>
<evidence type="ECO:0000256" key="6">
    <source>
        <dbReference type="ARBA" id="ARBA00023054"/>
    </source>
</evidence>
<dbReference type="AlphaFoldDB" id="A0A7J6LBU6"/>
<keyword evidence="11" id="KW-0969">Cilium</keyword>
<evidence type="ECO:0000256" key="8">
    <source>
        <dbReference type="ARBA" id="ARBA00023273"/>
    </source>
</evidence>
<evidence type="ECO:0000256" key="7">
    <source>
        <dbReference type="ARBA" id="ARBA00023212"/>
    </source>
</evidence>
<keyword evidence="5" id="KW-0677">Repeat</keyword>
<feature type="region of interest" description="Disordered" evidence="10">
    <location>
        <begin position="278"/>
        <end position="308"/>
    </location>
</feature>
<keyword evidence="3" id="KW-0963">Cytoplasm</keyword>
<feature type="region of interest" description="Disordered" evidence="10">
    <location>
        <begin position="695"/>
        <end position="718"/>
    </location>
</feature>
<keyword evidence="4" id="KW-0853">WD repeat</keyword>
<keyword evidence="8" id="KW-0966">Cell projection</keyword>
<dbReference type="GO" id="GO:0005856">
    <property type="term" value="C:cytoskeleton"/>
    <property type="evidence" value="ECO:0007669"/>
    <property type="project" value="UniProtKB-SubCell"/>
</dbReference>
<gene>
    <name evidence="11" type="primary">WDR52</name>
    <name evidence="11" type="ORF">FOL47_008796</name>
</gene>
<comment type="caution">
    <text evidence="11">The sequence shown here is derived from an EMBL/GenBank/DDBJ whole genome shotgun (WGS) entry which is preliminary data.</text>
</comment>
<evidence type="ECO:0000256" key="5">
    <source>
        <dbReference type="ARBA" id="ARBA00022737"/>
    </source>
</evidence>
<evidence type="ECO:0000256" key="3">
    <source>
        <dbReference type="ARBA" id="ARBA00022490"/>
    </source>
</evidence>
<feature type="coiled-coil region" evidence="9">
    <location>
        <begin position="844"/>
        <end position="932"/>
    </location>
</feature>
<evidence type="ECO:0000256" key="9">
    <source>
        <dbReference type="SAM" id="Coils"/>
    </source>
</evidence>
<feature type="compositionally biased region" description="Acidic residues" evidence="10">
    <location>
        <begin position="702"/>
        <end position="715"/>
    </location>
</feature>
<evidence type="ECO:0000313" key="11">
    <source>
        <dbReference type="EMBL" id="KAF4656737.1"/>
    </source>
</evidence>
<comment type="subcellular location">
    <subcellularLocation>
        <location evidence="1">Cell projection</location>
        <location evidence="1">Cilium</location>
    </subcellularLocation>
    <subcellularLocation>
        <location evidence="2">Cytoplasm</location>
        <location evidence="2">Cytoskeleton</location>
    </subcellularLocation>
</comment>
<name>A0A7J6LBU6_PERCH</name>
<feature type="coiled-coil region" evidence="9">
    <location>
        <begin position="750"/>
        <end position="791"/>
    </location>
</feature>
<accession>A0A7J6LBU6</accession>
<evidence type="ECO:0000256" key="1">
    <source>
        <dbReference type="ARBA" id="ARBA00004138"/>
    </source>
</evidence>
<evidence type="ECO:0000256" key="10">
    <source>
        <dbReference type="SAM" id="MobiDB-lite"/>
    </source>
</evidence>
<dbReference type="PANTHER" id="PTHR14885:SF3">
    <property type="entry name" value="CILIA- AND FLAGELLA-ASSOCIATED PROTEIN 44"/>
    <property type="match status" value="1"/>
</dbReference>
<dbReference type="EMBL" id="JAAPAO010000580">
    <property type="protein sequence ID" value="KAF4656737.1"/>
    <property type="molecule type" value="Genomic_DNA"/>
</dbReference>
<dbReference type="Proteomes" id="UP000591131">
    <property type="component" value="Unassembled WGS sequence"/>
</dbReference>
<keyword evidence="12" id="KW-1185">Reference proteome</keyword>
<dbReference type="PANTHER" id="PTHR14885">
    <property type="entry name" value="CILIA- AND FLAGELLA-ASSOCIATED PROTEIN 43-RELATED"/>
    <property type="match status" value="1"/>
</dbReference>
<feature type="coiled-coil region" evidence="9">
    <location>
        <begin position="1007"/>
        <end position="1034"/>
    </location>
</feature>
<dbReference type="OrthoDB" id="10250769at2759"/>
<keyword evidence="6 9" id="KW-0175">Coiled coil</keyword>
<proteinExistence type="predicted"/>